<dbReference type="Gene3D" id="3.30.70.1050">
    <property type="entry name" value="Trigger factor ribosome-binding domain"/>
    <property type="match status" value="1"/>
</dbReference>
<comment type="function">
    <text evidence="10 12">Involved in protein export. Acts as a chaperone by maintaining the newly synthesized protein in an open conformation. Functions as a peptidyl-prolyl cis-trans isomerase.</text>
</comment>
<reference evidence="17 19" key="2">
    <citation type="submission" date="2018-08" db="EMBL/GenBank/DDBJ databases">
        <authorList>
            <person name="Lorentzen P. G. S. M."/>
        </authorList>
    </citation>
    <scope>NUCLEOTIDE SEQUENCE [LARGE SCALE GENOMIC DNA]</scope>
    <source>
        <strain evidence="17 19">CRBO_1381</strain>
    </source>
</reference>
<keyword evidence="9 12" id="KW-0131">Cell cycle</keyword>
<keyword evidence="8 12" id="KW-0413">Isomerase</keyword>
<dbReference type="InterPro" id="IPR001179">
    <property type="entry name" value="PPIase_FKBP_dom"/>
</dbReference>
<dbReference type="GO" id="GO:0051301">
    <property type="term" value="P:cell division"/>
    <property type="evidence" value="ECO:0007669"/>
    <property type="project" value="UniProtKB-KW"/>
</dbReference>
<evidence type="ECO:0000256" key="7">
    <source>
        <dbReference type="ARBA" id="ARBA00023186"/>
    </source>
</evidence>
<dbReference type="SUPFAM" id="SSF109998">
    <property type="entry name" value="Triger factor/SurA peptide-binding domain-like"/>
    <property type="match status" value="1"/>
</dbReference>
<dbReference type="PANTHER" id="PTHR30560">
    <property type="entry name" value="TRIGGER FACTOR CHAPERONE AND PEPTIDYL-PROLYL CIS/TRANS ISOMERASE"/>
    <property type="match status" value="1"/>
</dbReference>
<keyword evidence="6 12" id="KW-0697">Rotamase</keyword>
<dbReference type="InterPro" id="IPR036611">
    <property type="entry name" value="Trigger_fac_ribosome-bd_sf"/>
</dbReference>
<evidence type="ECO:0000256" key="10">
    <source>
        <dbReference type="ARBA" id="ARBA00024849"/>
    </source>
</evidence>
<keyword evidence="12" id="KW-0963">Cytoplasm</keyword>
<dbReference type="InterPro" id="IPR037041">
    <property type="entry name" value="Trigger_fac_C_sf"/>
</dbReference>
<evidence type="ECO:0000256" key="9">
    <source>
        <dbReference type="ARBA" id="ARBA00023306"/>
    </source>
</evidence>
<dbReference type="Proteomes" id="UP000181728">
    <property type="component" value="Unassembled WGS sequence"/>
</dbReference>
<comment type="domain">
    <text evidence="12">Consists of 3 domains; the N-terminus binds the ribosome, the middle domain has PPIase activity, while the C-terminus has intrinsic chaperone activity on its own.</text>
</comment>
<evidence type="ECO:0000256" key="14">
    <source>
        <dbReference type="RuleBase" id="RU003914"/>
    </source>
</evidence>
<dbReference type="EMBL" id="MLOK01000055">
    <property type="protein sequence ID" value="OIM20515.1"/>
    <property type="molecule type" value="Genomic_DNA"/>
</dbReference>
<dbReference type="InterPro" id="IPR008880">
    <property type="entry name" value="Trigger_fac_C"/>
</dbReference>
<protein>
    <recommendedName>
        <fullName evidence="4 12">Trigger factor</fullName>
        <shortName evidence="12">TF</shortName>
        <ecNumber evidence="3 12">5.2.1.8</ecNumber>
    </recommendedName>
    <alternativeName>
        <fullName evidence="11 12">PPIase</fullName>
    </alternativeName>
</protein>
<dbReference type="GO" id="GO:0051083">
    <property type="term" value="P:'de novo' cotranslational protein folding"/>
    <property type="evidence" value="ECO:0007669"/>
    <property type="project" value="TreeGrafter"/>
</dbReference>
<dbReference type="GO" id="GO:0005737">
    <property type="term" value="C:cytoplasm"/>
    <property type="evidence" value="ECO:0007669"/>
    <property type="project" value="UniProtKB-SubCell"/>
</dbReference>
<feature type="domain" description="PPIase FKBP-type" evidence="15">
    <location>
        <begin position="170"/>
        <end position="255"/>
    </location>
</feature>
<dbReference type="PANTHER" id="PTHR30560:SF3">
    <property type="entry name" value="TRIGGER FACTOR-LIKE PROTEIN TIG, CHLOROPLASTIC"/>
    <property type="match status" value="1"/>
</dbReference>
<evidence type="ECO:0000259" key="15">
    <source>
        <dbReference type="PROSITE" id="PS50059"/>
    </source>
</evidence>
<dbReference type="PROSITE" id="PS50059">
    <property type="entry name" value="FKBP_PPIASE"/>
    <property type="match status" value="1"/>
</dbReference>
<dbReference type="InterPro" id="IPR005215">
    <property type="entry name" value="Trig_fac"/>
</dbReference>
<reference evidence="16 18" key="1">
    <citation type="journal article" date="2016" name="BMC Genomics">
        <title>Consensus pan-genome assembly of the specialised wine bacterium Oenococcus oeni.</title>
        <authorList>
            <person name="Sternes P.R."/>
            <person name="Borneman A.R."/>
        </authorList>
    </citation>
    <scope>NUCLEOTIDE SEQUENCE [LARGE SCALE GENOMIC DNA]</scope>
    <source>
        <strain evidence="16 18">AWRIB661</strain>
    </source>
</reference>
<evidence type="ECO:0000256" key="8">
    <source>
        <dbReference type="ARBA" id="ARBA00023235"/>
    </source>
</evidence>
<dbReference type="Pfam" id="PF05698">
    <property type="entry name" value="Trigger_C"/>
    <property type="match status" value="1"/>
</dbReference>
<gene>
    <name evidence="12 17" type="primary">tig</name>
    <name evidence="16" type="ORF">ATX59_08570</name>
    <name evidence="17" type="ORF">OENI_1757</name>
</gene>
<dbReference type="AlphaFoldDB" id="A0A650C5J7"/>
<dbReference type="InterPro" id="IPR046357">
    <property type="entry name" value="PPIase_dom_sf"/>
</dbReference>
<evidence type="ECO:0000256" key="12">
    <source>
        <dbReference type="HAMAP-Rule" id="MF_00303"/>
    </source>
</evidence>
<evidence type="ECO:0000256" key="5">
    <source>
        <dbReference type="ARBA" id="ARBA00022618"/>
    </source>
</evidence>
<evidence type="ECO:0000256" key="2">
    <source>
        <dbReference type="ARBA" id="ARBA00005464"/>
    </source>
</evidence>
<accession>A0A650C5J7</accession>
<evidence type="ECO:0000313" key="16">
    <source>
        <dbReference type="EMBL" id="OIM20515.1"/>
    </source>
</evidence>
<evidence type="ECO:0000256" key="6">
    <source>
        <dbReference type="ARBA" id="ARBA00023110"/>
    </source>
</evidence>
<dbReference type="GO" id="GO:0015031">
    <property type="term" value="P:protein transport"/>
    <property type="evidence" value="ECO:0007669"/>
    <property type="project" value="UniProtKB-UniRule"/>
</dbReference>
<dbReference type="Gene3D" id="3.10.50.40">
    <property type="match status" value="1"/>
</dbReference>
<organism evidence="16 18">
    <name type="scientific">Oenococcus oeni</name>
    <name type="common">Leuconostoc oenos</name>
    <dbReference type="NCBI Taxonomy" id="1247"/>
    <lineage>
        <taxon>Bacteria</taxon>
        <taxon>Bacillati</taxon>
        <taxon>Bacillota</taxon>
        <taxon>Bacilli</taxon>
        <taxon>Lactobacillales</taxon>
        <taxon>Lactobacillaceae</taxon>
        <taxon>Oenococcus</taxon>
    </lineage>
</organism>
<dbReference type="GO" id="GO:0003755">
    <property type="term" value="F:peptidyl-prolyl cis-trans isomerase activity"/>
    <property type="evidence" value="ECO:0007669"/>
    <property type="project" value="UniProtKB-UniRule"/>
</dbReference>
<evidence type="ECO:0000256" key="4">
    <source>
        <dbReference type="ARBA" id="ARBA00016902"/>
    </source>
</evidence>
<keyword evidence="7 12" id="KW-0143">Chaperone</keyword>
<dbReference type="RefSeq" id="WP_002822199.1">
    <property type="nucleotide sequence ID" value="NZ_CP038451.1"/>
</dbReference>
<dbReference type="FunFam" id="3.10.50.40:FF:000001">
    <property type="entry name" value="Trigger factor"/>
    <property type="match status" value="1"/>
</dbReference>
<dbReference type="HAMAP" id="MF_00303">
    <property type="entry name" value="Trigger_factor_Tig"/>
    <property type="match status" value="1"/>
</dbReference>
<dbReference type="EC" id="5.2.1.8" evidence="3 12"/>
<evidence type="ECO:0000256" key="1">
    <source>
        <dbReference type="ARBA" id="ARBA00000971"/>
    </source>
</evidence>
<dbReference type="Pfam" id="PF05697">
    <property type="entry name" value="Trigger_N"/>
    <property type="match status" value="1"/>
</dbReference>
<dbReference type="GO" id="GO:0044183">
    <property type="term" value="F:protein folding chaperone"/>
    <property type="evidence" value="ECO:0007669"/>
    <property type="project" value="TreeGrafter"/>
</dbReference>
<comment type="similarity">
    <text evidence="2 12 14">Belongs to the FKBP-type PPIase family. Tig subfamily.</text>
</comment>
<keyword evidence="5 12" id="KW-0132">Cell division</keyword>
<evidence type="ECO:0000313" key="19">
    <source>
        <dbReference type="Proteomes" id="UP000294726"/>
    </source>
</evidence>
<name>A0A650C5J7_OENOE</name>
<proteinExistence type="inferred from homology"/>
<evidence type="ECO:0000313" key="17">
    <source>
        <dbReference type="EMBL" id="VDB99145.1"/>
    </source>
</evidence>
<dbReference type="SUPFAM" id="SSF54534">
    <property type="entry name" value="FKBP-like"/>
    <property type="match status" value="1"/>
</dbReference>
<comment type="subcellular location">
    <subcellularLocation>
        <location evidence="12">Cytoplasm</location>
    </subcellularLocation>
    <text evidence="12">About half TF is bound to the ribosome near the polypeptide exit tunnel while the other half is free in the cytoplasm.</text>
</comment>
<evidence type="ECO:0000256" key="11">
    <source>
        <dbReference type="ARBA" id="ARBA00029986"/>
    </source>
</evidence>
<evidence type="ECO:0000256" key="3">
    <source>
        <dbReference type="ARBA" id="ARBA00013194"/>
    </source>
</evidence>
<dbReference type="NCBIfam" id="TIGR00115">
    <property type="entry name" value="tig"/>
    <property type="match status" value="1"/>
</dbReference>
<dbReference type="Proteomes" id="UP000294726">
    <property type="component" value="Chromosome"/>
</dbReference>
<evidence type="ECO:0000256" key="13">
    <source>
        <dbReference type="PROSITE-ProRule" id="PRU00277"/>
    </source>
</evidence>
<comment type="catalytic activity">
    <reaction evidence="1 12 13">
        <text>[protein]-peptidylproline (omega=180) = [protein]-peptidylproline (omega=0)</text>
        <dbReference type="Rhea" id="RHEA:16237"/>
        <dbReference type="Rhea" id="RHEA-COMP:10747"/>
        <dbReference type="Rhea" id="RHEA-COMP:10748"/>
        <dbReference type="ChEBI" id="CHEBI:83833"/>
        <dbReference type="ChEBI" id="CHEBI:83834"/>
        <dbReference type="EC" id="5.2.1.8"/>
    </reaction>
</comment>
<dbReference type="GO" id="GO:0043022">
    <property type="term" value="F:ribosome binding"/>
    <property type="evidence" value="ECO:0007669"/>
    <property type="project" value="TreeGrafter"/>
</dbReference>
<dbReference type="PIRSF" id="PIRSF003095">
    <property type="entry name" value="Trigger_factor"/>
    <property type="match status" value="1"/>
</dbReference>
<dbReference type="EMBL" id="LR031358">
    <property type="protein sequence ID" value="VDB99145.1"/>
    <property type="molecule type" value="Genomic_DNA"/>
</dbReference>
<evidence type="ECO:0000313" key="18">
    <source>
        <dbReference type="Proteomes" id="UP000181728"/>
    </source>
</evidence>
<dbReference type="InterPro" id="IPR008881">
    <property type="entry name" value="Trigger_fac_ribosome-bd_bac"/>
</dbReference>
<dbReference type="Gene3D" id="1.10.3120.10">
    <property type="entry name" value="Trigger factor, C-terminal domain"/>
    <property type="match status" value="1"/>
</dbReference>
<dbReference type="SUPFAM" id="SSF102735">
    <property type="entry name" value="Trigger factor ribosome-binding domain"/>
    <property type="match status" value="1"/>
</dbReference>
<sequence>MVDIIKTNATFKAGKGNKGTLSFEIPAKQISSGIDQAFNKQKDKINIPGFRKGHVSKELFLARFGEEALYEDALNAILPDIYDQAVNEADITVVGQPQIIPDDLKHGGPWKIHAEVTLAPTVELGDYKGVEVEKESDEVSDKELNAELERLQKGEAELVPAKEDQVSEKGDTVVIDFDGSVDGKQFDGGKAQNFSLSLGSGQFIPGFEDQLIGHKAGDDVDVKVTFPKDYQAKNLAGKEAVFAVTIHELKKLETPALDNEFAKDVDDSVSSLEELKAKTKEKLAKDKAEKNKDAFEDAAIQKVVDGAKINPEKLPEEMINDDVSRQMQTFFNNLAGQGVKPEMYFQITGTNQEQLKQQMTEGAPNRVKTNLVLEEIARVEKINPSNEEIDKEIKSLASEYNIKESEVEKSVSAGMLSHDLKVQQAVELIVNSAQAVEKK</sequence>
<dbReference type="Pfam" id="PF00254">
    <property type="entry name" value="FKBP_C"/>
    <property type="match status" value="1"/>
</dbReference>
<dbReference type="GO" id="GO:0043335">
    <property type="term" value="P:protein unfolding"/>
    <property type="evidence" value="ECO:0007669"/>
    <property type="project" value="TreeGrafter"/>
</dbReference>
<dbReference type="InterPro" id="IPR027304">
    <property type="entry name" value="Trigger_fact/SurA_dom_sf"/>
</dbReference>